<dbReference type="Gene3D" id="1.20.1250.20">
    <property type="entry name" value="MFS general substrate transporter like domains"/>
    <property type="match status" value="1"/>
</dbReference>
<accession>B2GIX4</accession>
<proteinExistence type="predicted"/>
<keyword evidence="4 6" id="KW-1133">Transmembrane helix</keyword>
<evidence type="ECO:0000313" key="8">
    <source>
        <dbReference type="Proteomes" id="UP000008838"/>
    </source>
</evidence>
<feature type="transmembrane region" description="Helical" evidence="6">
    <location>
        <begin position="346"/>
        <end position="364"/>
    </location>
</feature>
<dbReference type="EMBL" id="AP009152">
    <property type="protein sequence ID" value="BAG28365.1"/>
    <property type="molecule type" value="Genomic_DNA"/>
</dbReference>
<feature type="transmembrane region" description="Helical" evidence="6">
    <location>
        <begin position="281"/>
        <end position="307"/>
    </location>
</feature>
<feature type="transmembrane region" description="Helical" evidence="6">
    <location>
        <begin position="370"/>
        <end position="391"/>
    </location>
</feature>
<keyword evidence="2" id="KW-1003">Cell membrane</keyword>
<dbReference type="STRING" id="378753.KRH_00180"/>
<protein>
    <submittedName>
        <fullName evidence="7">Putative MFS transporter</fullName>
    </submittedName>
</protein>
<dbReference type="SUPFAM" id="SSF103473">
    <property type="entry name" value="MFS general substrate transporter"/>
    <property type="match status" value="1"/>
</dbReference>
<keyword evidence="8" id="KW-1185">Reference proteome</keyword>
<dbReference type="CDD" id="cd06173">
    <property type="entry name" value="MFS_MefA_like"/>
    <property type="match status" value="1"/>
</dbReference>
<feature type="transmembrane region" description="Helical" evidence="6">
    <location>
        <begin position="77"/>
        <end position="98"/>
    </location>
</feature>
<feature type="transmembrane region" description="Helical" evidence="6">
    <location>
        <begin position="412"/>
        <end position="431"/>
    </location>
</feature>
<gene>
    <name evidence="7" type="ordered locus">KRH_00180</name>
</gene>
<dbReference type="InterPro" id="IPR036259">
    <property type="entry name" value="MFS_trans_sf"/>
</dbReference>
<dbReference type="HOGENOM" id="CLU_034180_17_0_11"/>
<feature type="transmembrane region" description="Helical" evidence="6">
    <location>
        <begin position="319"/>
        <end position="339"/>
    </location>
</feature>
<evidence type="ECO:0000256" key="1">
    <source>
        <dbReference type="ARBA" id="ARBA00004651"/>
    </source>
</evidence>
<dbReference type="GO" id="GO:0005886">
    <property type="term" value="C:plasma membrane"/>
    <property type="evidence" value="ECO:0007669"/>
    <property type="project" value="UniProtKB-SubCell"/>
</dbReference>
<reference evidence="7 8" key="1">
    <citation type="journal article" date="2008" name="J. Bacteriol.">
        <title>Complete genome sequence of the soil actinomycete Kocuria rhizophila.</title>
        <authorList>
            <person name="Takarada H."/>
            <person name="Sekine M."/>
            <person name="Kosugi H."/>
            <person name="Matsuo Y."/>
            <person name="Fujisawa T."/>
            <person name="Omata S."/>
            <person name="Kishi E."/>
            <person name="Shimizu A."/>
            <person name="Tsukatani N."/>
            <person name="Tanikawa S."/>
            <person name="Fujita N."/>
            <person name="Harayama S."/>
        </authorList>
    </citation>
    <scope>NUCLEOTIDE SEQUENCE [LARGE SCALE GENOMIC DNA]</scope>
    <source>
        <strain evidence="8">ATCC 9341 / DSM 348 / NBRC 103217 / DC2201</strain>
    </source>
</reference>
<feature type="transmembrane region" description="Helical" evidence="6">
    <location>
        <begin position="50"/>
        <end position="71"/>
    </location>
</feature>
<evidence type="ECO:0000313" key="7">
    <source>
        <dbReference type="EMBL" id="BAG28365.1"/>
    </source>
</evidence>
<comment type="subcellular location">
    <subcellularLocation>
        <location evidence="1">Cell membrane</location>
        <topology evidence="1">Multi-pass membrane protein</topology>
    </subcellularLocation>
</comment>
<dbReference type="eggNOG" id="COG2814">
    <property type="taxonomic scope" value="Bacteria"/>
</dbReference>
<dbReference type="PANTHER" id="PTHR23513:SF11">
    <property type="entry name" value="STAPHYLOFERRIN A TRANSPORTER"/>
    <property type="match status" value="1"/>
</dbReference>
<organism evidence="7 8">
    <name type="scientific">Kocuria rhizophila (strain ATCC 9341 / DSM 348 / NBRC 103217 / DC2201)</name>
    <dbReference type="NCBI Taxonomy" id="378753"/>
    <lineage>
        <taxon>Bacteria</taxon>
        <taxon>Bacillati</taxon>
        <taxon>Actinomycetota</taxon>
        <taxon>Actinomycetes</taxon>
        <taxon>Micrococcales</taxon>
        <taxon>Micrococcaceae</taxon>
        <taxon>Kocuria</taxon>
    </lineage>
</organism>
<feature type="transmembrane region" description="Helical" evidence="6">
    <location>
        <begin position="437"/>
        <end position="456"/>
    </location>
</feature>
<dbReference type="OrthoDB" id="69054at2"/>
<dbReference type="GO" id="GO:0022857">
    <property type="term" value="F:transmembrane transporter activity"/>
    <property type="evidence" value="ECO:0007669"/>
    <property type="project" value="InterPro"/>
</dbReference>
<dbReference type="InterPro" id="IPR011701">
    <property type="entry name" value="MFS"/>
</dbReference>
<evidence type="ECO:0000256" key="5">
    <source>
        <dbReference type="ARBA" id="ARBA00023136"/>
    </source>
</evidence>
<dbReference type="KEGG" id="krh:KRH_00180"/>
<dbReference type="AlphaFoldDB" id="B2GIX4"/>
<dbReference type="Pfam" id="PF07690">
    <property type="entry name" value="MFS_1"/>
    <property type="match status" value="1"/>
</dbReference>
<evidence type="ECO:0000256" key="2">
    <source>
        <dbReference type="ARBA" id="ARBA00022475"/>
    </source>
</evidence>
<dbReference type="Proteomes" id="UP000008838">
    <property type="component" value="Chromosome"/>
</dbReference>
<feature type="transmembrane region" description="Helical" evidence="6">
    <location>
        <begin position="15"/>
        <end position="38"/>
    </location>
</feature>
<dbReference type="RefSeq" id="WP_012397092.1">
    <property type="nucleotide sequence ID" value="NC_010617.1"/>
</dbReference>
<feature type="transmembrane region" description="Helical" evidence="6">
    <location>
        <begin position="169"/>
        <end position="191"/>
    </location>
</feature>
<keyword evidence="3 6" id="KW-0812">Transmembrane</keyword>
<evidence type="ECO:0000256" key="6">
    <source>
        <dbReference type="SAM" id="Phobius"/>
    </source>
</evidence>
<keyword evidence="5 6" id="KW-0472">Membrane</keyword>
<name>B2GIX4_KOCRD</name>
<sequence length="469" mass="48510">MKLPRALEPFSSRTYTVLALAMGMSVFGSGLWAVAMVARVMALGGSAVDLSLVTAAGAVGMVVFVLIGGVAADRFRLPVILRCVEVVNLVTALSIAVLTWTGTLALWHLGAAAFAFSGAVGFFYPAYSAALPRILPPHQLLAANGVEGTARPLLQLAAGPAVGGALTGLALPGASVLAIAVCHAVALAFMLRLRLPEGRPAGHDAAGFATAGHDAADHDDVVDHHDVAGHDAAGHHAAGFDSAGHKEAAHDDAAASGHAAGPGSMLAQMLDGFRYCVHTPWLLWTLLWAMSAIFMFIGPLEVLVPFLVVDRLGGTVADYGAMLGLYGISTAVGSSVMASLRMPRKYLTTMIWLWGFGTLPFGLVGMTGSWWVMAAALCVFGATGGAGQVIWGTLLQRRVPGHMLGRISSLDFFVSLLLMPISMAVAGPVAQVVPPAAIFWGVAVLTPALGVLAVLAGRMHRDQEAHPLG</sequence>
<evidence type="ECO:0000256" key="4">
    <source>
        <dbReference type="ARBA" id="ARBA00022989"/>
    </source>
</evidence>
<evidence type="ECO:0000256" key="3">
    <source>
        <dbReference type="ARBA" id="ARBA00022692"/>
    </source>
</evidence>
<dbReference type="PANTHER" id="PTHR23513">
    <property type="entry name" value="INTEGRAL MEMBRANE EFFLUX PROTEIN-RELATED"/>
    <property type="match status" value="1"/>
</dbReference>
<feature type="transmembrane region" description="Helical" evidence="6">
    <location>
        <begin position="105"/>
        <end position="127"/>
    </location>
</feature>